<evidence type="ECO:0000256" key="1">
    <source>
        <dbReference type="ARBA" id="ARBA00009865"/>
    </source>
</evidence>
<dbReference type="EMBL" id="MBTG01000010">
    <property type="protein sequence ID" value="OPH58344.1"/>
    <property type="molecule type" value="Genomic_DNA"/>
</dbReference>
<dbReference type="GO" id="GO:0030246">
    <property type="term" value="F:carbohydrate binding"/>
    <property type="evidence" value="ECO:0007669"/>
    <property type="project" value="InterPro"/>
</dbReference>
<dbReference type="InterPro" id="IPR017853">
    <property type="entry name" value="GH"/>
</dbReference>
<feature type="domain" description="PA14" evidence="8">
    <location>
        <begin position="1077"/>
        <end position="1219"/>
    </location>
</feature>
<dbReference type="SUPFAM" id="SSF51445">
    <property type="entry name" value="(Trans)glycosidases"/>
    <property type="match status" value="1"/>
</dbReference>
<dbReference type="SMART" id="SM00758">
    <property type="entry name" value="PA14"/>
    <property type="match status" value="1"/>
</dbReference>
<dbReference type="Proteomes" id="UP000190626">
    <property type="component" value="Unassembled WGS sequence"/>
</dbReference>
<sequence>MKGIFAFRQKRIRQVWAYMLLICMAVSYFPVASVSVEAAAGEPLPVFREDFNDGNADGWTTYGSSDAGNRGTWAVNAAKQYRATGAPGSKAIFQNTSFADLIYEADLQVAGINDDHSGLLFRVTAPTPNVADGYNGYFAALRVDKTITLSRVTGAGGNEYKELQRVSYPYASGHMKVVAVGNHIQVYVEDMTVPKIDFTDNDGKQITSPGAVGLRTWWGTTNFDNLEARAYSPSATAAPMFSTPDGVYNSEQHIALTSATDGASIRYTLDGATPNASSPVYTSPIVLSSDTIIKAYAEKAGEMVSSVATSSYIIAESEQVFTDDFNDGNAEGWVTYQGLTVGAPTVWSVTYSVYQYVAANPRGAKSVIDAVYQNFVFEVDVNPQDAIANNSGVIFRVTDPADGIDKVNAYYAGINAAGKLQVGKMSTAGAAGTWTEIASIVVSGVNSNSLNHLKVIAIGTHYVIYVNDKLAFDFTDTTYTTGSVGLRAWNDDKTVAFDNVSLKRLTPIVLPAAAPVINPSSGTFPDRQIVTITSSTAGADIHFTTDGSMPTAASPVYSGPITLTATTTVRAYAARSGMMDSAVQSATFTLVSHQFSDDFNDDNANGWTTYQGIWNVTDKAYQVTNKGAGFKSVADGTLFSNFEYEADIMMKDGVNSDNAGLIFRVTNPSNGGDNLKGYYAGITSNGRVQLGKFNNNWKELASILYPIQQNKAYHMKVTAVGSHIDIYIDGEHIVSAVDTSYSTGAIGVRAHFVATSYDNIFVKDLGAVPLPTYDWSWVKGAVFVPTNVVNQIQQWDEYDHAINDRELGYAQMYGINLVRVFVHNLLWKDNSAKLLANLEDFLTLADKYGIKVELALFDDCWDDYPVMGPQLAPRYGAHNSRWVEGPGDAVKSDYAANKQELKAYVQGIVRAHKDDPRIAFWNIYNEPSNGESGLMDQMTKQIMNDARIWVKEIDTTHPVSSTGGQFSGESTSDFITWHPYESDYPTPYGISKEILADETMNRLTQSVPGIVEHYGKQGIGFVMWEFGIGRDNTRFPWGSDTNPLTSEPAVPFHGITYPDGHPWDVNDVKALTGAAFDTLPVFNVHYFKDDNFTSLVKSSITPKVDFDLGDEKGTGSPDPTVSIGEDHFSTRWVGTVQPVNTGTHTIYVDSDNIARVWIGDSLVVDKTSSTREEKSATIVLTAGQQYAVKIEYVHAAGDASLHVKWSHANLAKQALTPVYAGKSVQSVSLDAAALSVKVNETKKLTATITPADASSQLLTWSSSHPGTATVDRNGYVKGVNKGTAVITVTAAGGVTAKATVTVKDSGTFMNPIVPVSSGAGSADPSVVFKDGYYYYVKSENDSSIQVAKAKRLQDIGTAPRITVYTPPALQMYSKELWAPEIQYLNGKWYIYFAADDGNNNNHRMYVIESNSQDAQGTYTMKGKIADATDKWAIDGTVLTKSDNSMYFVWSGWDGDANVRQNIYIAPMSNPWTISGPRALLSTPDQAWELHGTPNINEGPEILSKDGKIFIVYSASGSWSDDYTLGMLTNTDGNVLSPASWTKSGPVLSKAASAFGPGHNSFTKSPDGTEDWIVYHADLKSGGGWGNRSVRAQKFTWNADGTLNFGAPVAYGASVQEPAGTPSISIYSYEAEDAELGGTARINNSDDASGGKVVGHIDTAGTDYIVFHVNVEEAGTYAMTLMAANGTGGTAIAQHDVSVNNGPNQVIDYKQFGWGRYNPSSITIALNSGLNTIKLTKKTNYAELDRLILELLVPSNPNGHQAALLAAIASAQTKHDEAVEEERHGYYMAGAKAALQAAIDQAAIVAGNNAATEEQLVAAKQLLAEAITAFEAKKINASLRAGGVAVSVGDLAIVAASYGKKQGDADWDAQAIKADLNKDNQVDISDLVIVAKAIME</sequence>
<dbReference type="PROSITE" id="PS51820">
    <property type="entry name" value="PA14"/>
    <property type="match status" value="1"/>
</dbReference>
<dbReference type="Gene3D" id="1.20.1270.90">
    <property type="entry name" value="AF1782-like"/>
    <property type="match status" value="1"/>
</dbReference>
<comment type="similarity">
    <text evidence="1">Belongs to the glycosyl hydrolase 43 family.</text>
</comment>
<comment type="caution">
    <text evidence="9">The sequence shown here is derived from an EMBL/GenBank/DDBJ whole genome shotgun (WGS) entry which is preliminary data.</text>
</comment>
<feature type="domain" description="CBM6" evidence="7">
    <location>
        <begin position="1626"/>
        <end position="1749"/>
    </location>
</feature>
<dbReference type="Gene3D" id="1.10.1330.10">
    <property type="entry name" value="Dockerin domain"/>
    <property type="match status" value="1"/>
</dbReference>
<dbReference type="GO" id="GO:0000272">
    <property type="term" value="P:polysaccharide catabolic process"/>
    <property type="evidence" value="ECO:0007669"/>
    <property type="project" value="InterPro"/>
</dbReference>
<evidence type="ECO:0000256" key="6">
    <source>
        <dbReference type="PIRSR" id="PIRSR606710-2"/>
    </source>
</evidence>
<dbReference type="CDD" id="cd18820">
    <property type="entry name" value="GH43_LbAraf43-like"/>
    <property type="match status" value="1"/>
</dbReference>
<dbReference type="Pfam" id="PF02368">
    <property type="entry name" value="Big_2"/>
    <property type="match status" value="1"/>
</dbReference>
<dbReference type="InterPro" id="IPR006710">
    <property type="entry name" value="Glyco_hydro_43"/>
</dbReference>
<dbReference type="SMART" id="SM00635">
    <property type="entry name" value="BID_2"/>
    <property type="match status" value="1"/>
</dbReference>
<dbReference type="Pfam" id="PF06439">
    <property type="entry name" value="3keto-disac_hyd"/>
    <property type="match status" value="3"/>
</dbReference>
<dbReference type="PANTHER" id="PTHR43817:SF1">
    <property type="entry name" value="HYDROLASE, FAMILY 43, PUTATIVE (AFU_ORTHOLOGUE AFUA_3G01660)-RELATED"/>
    <property type="match status" value="1"/>
</dbReference>
<evidence type="ECO:0000256" key="5">
    <source>
        <dbReference type="PIRSR" id="PIRSR606710-1"/>
    </source>
</evidence>
<dbReference type="Gene3D" id="2.60.120.560">
    <property type="entry name" value="Exo-inulinase, domain 1"/>
    <property type="match status" value="3"/>
</dbReference>
<evidence type="ECO:0000256" key="3">
    <source>
        <dbReference type="ARBA" id="ARBA00022801"/>
    </source>
</evidence>
<evidence type="ECO:0000259" key="8">
    <source>
        <dbReference type="PROSITE" id="PS51820"/>
    </source>
</evidence>
<evidence type="ECO:0000256" key="4">
    <source>
        <dbReference type="ARBA" id="ARBA00023295"/>
    </source>
</evidence>
<dbReference type="Gene3D" id="2.60.120.260">
    <property type="entry name" value="Galactose-binding domain-like"/>
    <property type="match status" value="1"/>
</dbReference>
<dbReference type="OrthoDB" id="177947at2"/>
<dbReference type="InterPro" id="IPR011658">
    <property type="entry name" value="PA14_dom"/>
</dbReference>
<dbReference type="Gene3D" id="2.60.40.1080">
    <property type="match status" value="1"/>
</dbReference>
<evidence type="ECO:0000313" key="10">
    <source>
        <dbReference type="Proteomes" id="UP000190626"/>
    </source>
</evidence>
<keyword evidence="2" id="KW-0732">Signal</keyword>
<dbReference type="InterPro" id="IPR003343">
    <property type="entry name" value="Big_2"/>
</dbReference>
<dbReference type="Gene3D" id="2.115.10.20">
    <property type="entry name" value="Glycosyl hydrolase domain, family 43"/>
    <property type="match status" value="1"/>
</dbReference>
<organism evidence="9 10">
    <name type="scientific">Paenibacillus ferrarius</name>
    <dbReference type="NCBI Taxonomy" id="1469647"/>
    <lineage>
        <taxon>Bacteria</taxon>
        <taxon>Bacillati</taxon>
        <taxon>Bacillota</taxon>
        <taxon>Bacilli</taxon>
        <taxon>Bacillales</taxon>
        <taxon>Paenibacillaceae</taxon>
        <taxon>Paenibacillus</taxon>
    </lineage>
</organism>
<dbReference type="STRING" id="1469647.BC351_23550"/>
<keyword evidence="10" id="KW-1185">Reference proteome</keyword>
<dbReference type="PANTHER" id="PTHR43817">
    <property type="entry name" value="GLYCOSYL HYDROLASE"/>
    <property type="match status" value="1"/>
</dbReference>
<dbReference type="Pfam" id="PF07691">
    <property type="entry name" value="PA14"/>
    <property type="match status" value="1"/>
</dbReference>
<dbReference type="InterPro" id="IPR036439">
    <property type="entry name" value="Dockerin_dom_sf"/>
</dbReference>
<dbReference type="InterPro" id="IPR059177">
    <property type="entry name" value="GH29D-like_dom"/>
</dbReference>
<dbReference type="InterPro" id="IPR018247">
    <property type="entry name" value="EF_Hand_1_Ca_BS"/>
</dbReference>
<name>A0A1V4HLI6_9BACL</name>
<reference evidence="10" key="1">
    <citation type="submission" date="2016-07" db="EMBL/GenBank/DDBJ databases">
        <authorList>
            <person name="Florea S."/>
            <person name="Webb J.S."/>
            <person name="Jaromczyk J."/>
            <person name="Schardl C.L."/>
        </authorList>
    </citation>
    <scope>NUCLEOTIDE SEQUENCE [LARGE SCALE GENOMIC DNA]</scope>
    <source>
        <strain evidence="10">CY1</strain>
    </source>
</reference>
<dbReference type="Pfam" id="PF13290">
    <property type="entry name" value="CHB_HEX_C_1"/>
    <property type="match status" value="2"/>
</dbReference>
<dbReference type="InterPro" id="IPR010496">
    <property type="entry name" value="AL/BT2_dom"/>
</dbReference>
<feature type="active site" description="Proton acceptor" evidence="5">
    <location>
        <position position="1323"/>
    </location>
</feature>
<dbReference type="SUPFAM" id="SSF75005">
    <property type="entry name" value="Arabinanase/levansucrase/invertase"/>
    <property type="match status" value="1"/>
</dbReference>
<dbReference type="PROSITE" id="PS51175">
    <property type="entry name" value="CBM6"/>
    <property type="match status" value="1"/>
</dbReference>
<evidence type="ECO:0000313" key="9">
    <source>
        <dbReference type="EMBL" id="OPH58344.1"/>
    </source>
</evidence>
<dbReference type="SUPFAM" id="SSF56988">
    <property type="entry name" value="Anthrax protective antigen"/>
    <property type="match status" value="1"/>
</dbReference>
<dbReference type="InterPro" id="IPR037524">
    <property type="entry name" value="PA14/GLEYA"/>
</dbReference>
<feature type="active site" description="Proton donor" evidence="5">
    <location>
        <position position="1497"/>
    </location>
</feature>
<proteinExistence type="inferred from homology"/>
<dbReference type="InterPro" id="IPR005084">
    <property type="entry name" value="CBM6"/>
</dbReference>
<accession>A0A1V4HLI6</accession>
<dbReference type="GO" id="GO:0004553">
    <property type="term" value="F:hydrolase activity, hydrolyzing O-glycosyl compounds"/>
    <property type="evidence" value="ECO:0007669"/>
    <property type="project" value="InterPro"/>
</dbReference>
<feature type="site" description="Important for catalytic activity, responsible for pKa modulation of the active site Glu and correct orientation of both the proton donor and substrate" evidence="6">
    <location>
        <position position="1434"/>
    </location>
</feature>
<keyword evidence="3" id="KW-0378">Hydrolase</keyword>
<dbReference type="SUPFAM" id="SSF49785">
    <property type="entry name" value="Galactose-binding domain-like"/>
    <property type="match status" value="1"/>
</dbReference>
<dbReference type="Gene3D" id="3.20.20.80">
    <property type="entry name" value="Glycosidases"/>
    <property type="match status" value="1"/>
</dbReference>
<keyword evidence="4" id="KW-0326">Glycosidase</keyword>
<gene>
    <name evidence="9" type="ORF">BC351_23550</name>
</gene>
<evidence type="ECO:0000259" key="7">
    <source>
        <dbReference type="PROSITE" id="PS51175"/>
    </source>
</evidence>
<dbReference type="InterPro" id="IPR023296">
    <property type="entry name" value="Glyco_hydro_beta-prop_sf"/>
</dbReference>
<dbReference type="Pfam" id="PF04616">
    <property type="entry name" value="Glyco_hydro_43"/>
    <property type="match status" value="1"/>
</dbReference>
<dbReference type="Gene3D" id="2.60.120.380">
    <property type="match status" value="1"/>
</dbReference>
<dbReference type="RefSeq" id="WP_079412115.1">
    <property type="nucleotide sequence ID" value="NZ_MBTG01000010.1"/>
</dbReference>
<protein>
    <submittedName>
        <fullName evidence="9">Uncharacterized protein</fullName>
    </submittedName>
</protein>
<dbReference type="PROSITE" id="PS00018">
    <property type="entry name" value="EF_HAND_1"/>
    <property type="match status" value="1"/>
</dbReference>
<dbReference type="InterPro" id="IPR008979">
    <property type="entry name" value="Galactose-bd-like_sf"/>
</dbReference>
<evidence type="ECO:0000256" key="2">
    <source>
        <dbReference type="ARBA" id="ARBA00022729"/>
    </source>
</evidence>